<accession>A0A5A7Q1U8</accession>
<comment type="caution">
    <text evidence="1">The sequence shown here is derived from an EMBL/GenBank/DDBJ whole genome shotgun (WGS) entry which is preliminary data.</text>
</comment>
<dbReference type="AlphaFoldDB" id="A0A5A7Q1U8"/>
<dbReference type="Proteomes" id="UP000325081">
    <property type="component" value="Unassembled WGS sequence"/>
</dbReference>
<keyword evidence="2" id="KW-1185">Reference proteome</keyword>
<sequence>MASPARWQPCSVCRKSIGLSCKAKSFTGYTKYRYRLAAKRTLSSIVPSTAAWIFRNAQLSTFEEDLLLEAAKHIGTPLKIDSTTAMAFKQDLRQCVLKLIFKSPSFSKVCIGYDVLRVEYEGLHTVCFPLSWLGGIVGHRSEFCPVRLTGGASESPIDTPTLHLPQPAVHGAALAMVRADPPPVTSHSGGDSFGPWLLGRVFRNSNSLGWTGAKITQMGRKNMGIIIVLPRLAKSITSGWSFHESKKKVAAPNISQIPLPIAAE</sequence>
<organism evidence="1 2">
    <name type="scientific">Striga asiatica</name>
    <name type="common">Asiatic witchweed</name>
    <name type="synonym">Buchnera asiatica</name>
    <dbReference type="NCBI Taxonomy" id="4170"/>
    <lineage>
        <taxon>Eukaryota</taxon>
        <taxon>Viridiplantae</taxon>
        <taxon>Streptophyta</taxon>
        <taxon>Embryophyta</taxon>
        <taxon>Tracheophyta</taxon>
        <taxon>Spermatophyta</taxon>
        <taxon>Magnoliopsida</taxon>
        <taxon>eudicotyledons</taxon>
        <taxon>Gunneridae</taxon>
        <taxon>Pentapetalae</taxon>
        <taxon>asterids</taxon>
        <taxon>lamiids</taxon>
        <taxon>Lamiales</taxon>
        <taxon>Orobanchaceae</taxon>
        <taxon>Buchnereae</taxon>
        <taxon>Striga</taxon>
    </lineage>
</organism>
<reference evidence="2" key="1">
    <citation type="journal article" date="2019" name="Curr. Biol.">
        <title>Genome Sequence of Striga asiatica Provides Insight into the Evolution of Plant Parasitism.</title>
        <authorList>
            <person name="Yoshida S."/>
            <person name="Kim S."/>
            <person name="Wafula E.K."/>
            <person name="Tanskanen J."/>
            <person name="Kim Y.M."/>
            <person name="Honaas L."/>
            <person name="Yang Z."/>
            <person name="Spallek T."/>
            <person name="Conn C.E."/>
            <person name="Ichihashi Y."/>
            <person name="Cheong K."/>
            <person name="Cui S."/>
            <person name="Der J.P."/>
            <person name="Gundlach H."/>
            <person name="Jiao Y."/>
            <person name="Hori C."/>
            <person name="Ishida J.K."/>
            <person name="Kasahara H."/>
            <person name="Kiba T."/>
            <person name="Kim M.S."/>
            <person name="Koo N."/>
            <person name="Laohavisit A."/>
            <person name="Lee Y.H."/>
            <person name="Lumba S."/>
            <person name="McCourt P."/>
            <person name="Mortimer J.C."/>
            <person name="Mutuku J.M."/>
            <person name="Nomura T."/>
            <person name="Sasaki-Sekimoto Y."/>
            <person name="Seto Y."/>
            <person name="Wang Y."/>
            <person name="Wakatake T."/>
            <person name="Sakakibara H."/>
            <person name="Demura T."/>
            <person name="Yamaguchi S."/>
            <person name="Yoneyama K."/>
            <person name="Manabe R.I."/>
            <person name="Nelson D.C."/>
            <person name="Schulman A.H."/>
            <person name="Timko M.P."/>
            <person name="dePamphilis C.W."/>
            <person name="Choi D."/>
            <person name="Shirasu K."/>
        </authorList>
    </citation>
    <scope>NUCLEOTIDE SEQUENCE [LARGE SCALE GENOMIC DNA]</scope>
    <source>
        <strain evidence="2">cv. UVA1</strain>
    </source>
</reference>
<evidence type="ECO:0000313" key="1">
    <source>
        <dbReference type="EMBL" id="GER39109.1"/>
    </source>
</evidence>
<proteinExistence type="predicted"/>
<name>A0A5A7Q1U8_STRAF</name>
<evidence type="ECO:0000313" key="2">
    <source>
        <dbReference type="Proteomes" id="UP000325081"/>
    </source>
</evidence>
<dbReference type="EMBL" id="BKCP01005572">
    <property type="protein sequence ID" value="GER39109.1"/>
    <property type="molecule type" value="Genomic_DNA"/>
</dbReference>
<gene>
    <name evidence="1" type="ORF">STAS_15659</name>
</gene>
<dbReference type="OrthoDB" id="1001863at2759"/>
<protein>
    <submittedName>
        <fullName evidence="1">LINE-type retrotransposon LIb DNA</fullName>
    </submittedName>
</protein>